<name>A0A177WAC8_BATDL</name>
<accession>A0A177WAC8</accession>
<feature type="region of interest" description="Disordered" evidence="1">
    <location>
        <begin position="1"/>
        <end position="97"/>
    </location>
</feature>
<keyword evidence="2" id="KW-1133">Transmembrane helix</keyword>
<keyword evidence="2" id="KW-0812">Transmembrane</keyword>
<dbReference type="VEuPathDB" id="FungiDB:BDEG_21127"/>
<feature type="compositionally biased region" description="Basic and acidic residues" evidence="1">
    <location>
        <begin position="1"/>
        <end position="10"/>
    </location>
</feature>
<keyword evidence="2" id="KW-0472">Membrane</keyword>
<feature type="compositionally biased region" description="Polar residues" evidence="1">
    <location>
        <begin position="87"/>
        <end position="97"/>
    </location>
</feature>
<proteinExistence type="predicted"/>
<feature type="compositionally biased region" description="Polar residues" evidence="1">
    <location>
        <begin position="66"/>
        <end position="79"/>
    </location>
</feature>
<sequence>MSEPIKDQQTKRTGFQTSPSNNSNNAVQAQSDHQKTPNSILNEPYDISVSTPTTSTEKQGDHEGSNLKSMRQRGPSSSRIDGAHVNCENSPSTSKLKNSAHAKTSASFFTGMKKNATSMVKYIAEFILAAFPKNISDSIRKTYHTYAAFDIDPFKTLMSIALDGMAYVTAMYAMVMTSMIWFIRLPILVMMKLAVHFLDAARFTGQGFISCADYLKKIMNANSSDAATQCDGKIDES</sequence>
<protein>
    <submittedName>
        <fullName evidence="3">Uncharacterized protein</fullName>
    </submittedName>
</protein>
<feature type="compositionally biased region" description="Polar residues" evidence="1">
    <location>
        <begin position="48"/>
        <end position="57"/>
    </location>
</feature>
<reference evidence="3 4" key="1">
    <citation type="submission" date="2006-10" db="EMBL/GenBank/DDBJ databases">
        <title>The Genome Sequence of Batrachochytrium dendrobatidis JEL423.</title>
        <authorList>
            <consortium name="The Broad Institute Genome Sequencing Platform"/>
            <person name="Birren B."/>
            <person name="Lander E."/>
            <person name="Galagan J."/>
            <person name="Cuomo C."/>
            <person name="Devon K."/>
            <person name="Jaffe D."/>
            <person name="Butler J."/>
            <person name="Alvarez P."/>
            <person name="Gnerre S."/>
            <person name="Grabherr M."/>
            <person name="Kleber M."/>
            <person name="Mauceli E."/>
            <person name="Brockman W."/>
            <person name="Young S."/>
            <person name="LaButti K."/>
            <person name="Sykes S."/>
            <person name="DeCaprio D."/>
            <person name="Crawford M."/>
            <person name="Koehrsen M."/>
            <person name="Engels R."/>
            <person name="Montgomery P."/>
            <person name="Pearson M."/>
            <person name="Howarth C."/>
            <person name="Larson L."/>
            <person name="White J."/>
            <person name="O'Leary S."/>
            <person name="Kodira C."/>
            <person name="Zeng Q."/>
            <person name="Yandava C."/>
            <person name="Alvarado L."/>
            <person name="Longcore J."/>
            <person name="James T."/>
        </authorList>
    </citation>
    <scope>NUCLEOTIDE SEQUENCE [LARGE SCALE GENOMIC DNA]</scope>
    <source>
        <strain evidence="3 4">JEL423</strain>
    </source>
</reference>
<evidence type="ECO:0000256" key="2">
    <source>
        <dbReference type="SAM" id="Phobius"/>
    </source>
</evidence>
<evidence type="ECO:0000313" key="3">
    <source>
        <dbReference type="EMBL" id="OAJ37058.1"/>
    </source>
</evidence>
<dbReference type="AlphaFoldDB" id="A0A177WAC8"/>
<organism evidence="3 4">
    <name type="scientific">Batrachochytrium dendrobatidis (strain JEL423)</name>
    <dbReference type="NCBI Taxonomy" id="403673"/>
    <lineage>
        <taxon>Eukaryota</taxon>
        <taxon>Fungi</taxon>
        <taxon>Fungi incertae sedis</taxon>
        <taxon>Chytridiomycota</taxon>
        <taxon>Chytridiomycota incertae sedis</taxon>
        <taxon>Chytridiomycetes</taxon>
        <taxon>Rhizophydiales</taxon>
        <taxon>Rhizophydiales incertae sedis</taxon>
        <taxon>Batrachochytrium</taxon>
    </lineage>
</organism>
<evidence type="ECO:0000313" key="4">
    <source>
        <dbReference type="Proteomes" id="UP000077115"/>
    </source>
</evidence>
<feature type="compositionally biased region" description="Polar residues" evidence="1">
    <location>
        <begin position="26"/>
        <end position="41"/>
    </location>
</feature>
<evidence type="ECO:0000256" key="1">
    <source>
        <dbReference type="SAM" id="MobiDB-lite"/>
    </source>
</evidence>
<feature type="transmembrane region" description="Helical" evidence="2">
    <location>
        <begin position="164"/>
        <end position="183"/>
    </location>
</feature>
<dbReference type="Proteomes" id="UP000077115">
    <property type="component" value="Unassembled WGS sequence"/>
</dbReference>
<gene>
    <name evidence="3" type="ORF">BDEG_21127</name>
</gene>
<dbReference type="EMBL" id="DS022300">
    <property type="protein sequence ID" value="OAJ37058.1"/>
    <property type="molecule type" value="Genomic_DNA"/>
</dbReference>
<reference evidence="3 4" key="2">
    <citation type="submission" date="2016-05" db="EMBL/GenBank/DDBJ databases">
        <title>Lineage-specific infection strategies underlie the spectrum of fungal disease in amphibians.</title>
        <authorList>
            <person name="Cuomo C.A."/>
            <person name="Farrer R.A."/>
            <person name="James T."/>
            <person name="Longcore J."/>
            <person name="Birren B."/>
        </authorList>
    </citation>
    <scope>NUCLEOTIDE SEQUENCE [LARGE SCALE GENOMIC DNA]</scope>
    <source>
        <strain evidence="3 4">JEL423</strain>
    </source>
</reference>